<dbReference type="RefSeq" id="WP_071309286.1">
    <property type="nucleotide sequence ID" value="NZ_MLQR01000022.1"/>
</dbReference>
<organism evidence="1 2">
    <name type="scientific">Anaerobacillus alkalilacustris</name>
    <dbReference type="NCBI Taxonomy" id="393763"/>
    <lineage>
        <taxon>Bacteria</taxon>
        <taxon>Bacillati</taxon>
        <taxon>Bacillota</taxon>
        <taxon>Bacilli</taxon>
        <taxon>Bacillales</taxon>
        <taxon>Bacillaceae</taxon>
        <taxon>Anaerobacillus</taxon>
    </lineage>
</organism>
<dbReference type="Pfam" id="PF12639">
    <property type="entry name" value="Colicin-DNase"/>
    <property type="match status" value="1"/>
</dbReference>
<dbReference type="Proteomes" id="UP000179524">
    <property type="component" value="Unassembled WGS sequence"/>
</dbReference>
<name>A0A1S2LPC6_9BACI</name>
<sequence>MDKKEWLKNQVKSGADKTVNSARKLYQVLDEKDRDLKIATGKGLFHTYTEKGGDLAGKIIGTPVSFIGKKVKSPFVDDIGKSLHGATKFGGTIAGQVGQGTWKATQGIVSRNKADLYEGLGEFATAASKTVGAVYKTSAYTLKNSAAVINGVYHKDYQKALAGIKGVGKVVVVGTVAITVFDLIEGEDVSAAENGDFLITHNSHLDGQLHPETGVPYEAQTVVLENGNEVIGVFPIFDTVAEVELPPEMYESSDYRHFSYANSELVETVSKDPQMASQFTAEQLEQIYAGETPDGYTWHHHEQLGKLQLVDEELHAKSGHSGGRSIWGGGSNAR</sequence>
<evidence type="ECO:0000313" key="1">
    <source>
        <dbReference type="EMBL" id="OIJ14226.1"/>
    </source>
</evidence>
<evidence type="ECO:0008006" key="3">
    <source>
        <dbReference type="Google" id="ProtNLM"/>
    </source>
</evidence>
<proteinExistence type="predicted"/>
<protein>
    <recommendedName>
        <fullName evidence="3">HNH endonuclease</fullName>
    </recommendedName>
</protein>
<reference evidence="1 2" key="1">
    <citation type="submission" date="2016-10" db="EMBL/GenBank/DDBJ databases">
        <title>Draft genome sequences of four alkaliphilic bacteria belonging to the Anaerobacillus genus.</title>
        <authorList>
            <person name="Bassil N.M."/>
            <person name="Lloyd J.R."/>
        </authorList>
    </citation>
    <scope>NUCLEOTIDE SEQUENCE [LARGE SCALE GENOMIC DNA]</scope>
    <source>
        <strain evidence="1 2">DSM 18345</strain>
    </source>
</reference>
<accession>A0A1S2LPC6</accession>
<dbReference type="AlphaFoldDB" id="A0A1S2LPC6"/>
<comment type="caution">
    <text evidence="1">The sequence shown here is derived from an EMBL/GenBank/DDBJ whole genome shotgun (WGS) entry which is preliminary data.</text>
</comment>
<evidence type="ECO:0000313" key="2">
    <source>
        <dbReference type="Proteomes" id="UP000179524"/>
    </source>
</evidence>
<gene>
    <name evidence="1" type="ORF">BKP37_09085</name>
</gene>
<dbReference type="EMBL" id="MLQR01000022">
    <property type="protein sequence ID" value="OIJ14226.1"/>
    <property type="molecule type" value="Genomic_DNA"/>
</dbReference>
<keyword evidence="2" id="KW-1185">Reference proteome</keyword>
<dbReference type="OrthoDB" id="2186822at2"/>